<name>A0AAE1PGW3_9EUCA</name>
<comment type="caution">
    <text evidence="2">The sequence shown here is derived from an EMBL/GenBank/DDBJ whole genome shotgun (WGS) entry which is preliminary data.</text>
</comment>
<organism evidence="2 3">
    <name type="scientific">Petrolisthes manimaculis</name>
    <dbReference type="NCBI Taxonomy" id="1843537"/>
    <lineage>
        <taxon>Eukaryota</taxon>
        <taxon>Metazoa</taxon>
        <taxon>Ecdysozoa</taxon>
        <taxon>Arthropoda</taxon>
        <taxon>Crustacea</taxon>
        <taxon>Multicrustacea</taxon>
        <taxon>Malacostraca</taxon>
        <taxon>Eumalacostraca</taxon>
        <taxon>Eucarida</taxon>
        <taxon>Decapoda</taxon>
        <taxon>Pleocyemata</taxon>
        <taxon>Anomura</taxon>
        <taxon>Galatheoidea</taxon>
        <taxon>Porcellanidae</taxon>
        <taxon>Petrolisthes</taxon>
    </lineage>
</organism>
<evidence type="ECO:0000313" key="3">
    <source>
        <dbReference type="Proteomes" id="UP001292094"/>
    </source>
</evidence>
<feature type="compositionally biased region" description="Low complexity" evidence="1">
    <location>
        <begin position="46"/>
        <end position="65"/>
    </location>
</feature>
<proteinExistence type="predicted"/>
<protein>
    <submittedName>
        <fullName evidence="2">Uncharacterized protein</fullName>
    </submittedName>
</protein>
<dbReference type="EMBL" id="JAWZYT010001889">
    <property type="protein sequence ID" value="KAK4308460.1"/>
    <property type="molecule type" value="Genomic_DNA"/>
</dbReference>
<feature type="region of interest" description="Disordered" evidence="1">
    <location>
        <begin position="37"/>
        <end position="83"/>
    </location>
</feature>
<reference evidence="2" key="1">
    <citation type="submission" date="2023-11" db="EMBL/GenBank/DDBJ databases">
        <title>Genome assemblies of two species of porcelain crab, Petrolisthes cinctipes and Petrolisthes manimaculis (Anomura: Porcellanidae).</title>
        <authorList>
            <person name="Angst P."/>
        </authorList>
    </citation>
    <scope>NUCLEOTIDE SEQUENCE</scope>
    <source>
        <strain evidence="2">PB745_02</strain>
        <tissue evidence="2">Gill</tissue>
    </source>
</reference>
<keyword evidence="3" id="KW-1185">Reference proteome</keyword>
<gene>
    <name evidence="2" type="ORF">Pmani_019828</name>
</gene>
<evidence type="ECO:0000256" key="1">
    <source>
        <dbReference type="SAM" id="MobiDB-lite"/>
    </source>
</evidence>
<dbReference type="Proteomes" id="UP001292094">
    <property type="component" value="Unassembled WGS sequence"/>
</dbReference>
<accession>A0AAE1PGW3</accession>
<dbReference type="AlphaFoldDB" id="A0AAE1PGW3"/>
<evidence type="ECO:0000313" key="2">
    <source>
        <dbReference type="EMBL" id="KAK4308460.1"/>
    </source>
</evidence>
<sequence>MERQLEALTDLLTQQAEAAQRAQEEGQRREEQLNHLLERMVAQQNSQSTSRTGSDDTSSSSNTFTHGVRFPASAATTPHLTSSASLREFDAWRHKFEVYVTLTKINMLTRTELH</sequence>
<feature type="compositionally biased region" description="Polar residues" evidence="1">
    <location>
        <begin position="74"/>
        <end position="83"/>
    </location>
</feature>